<protein>
    <submittedName>
        <fullName evidence="1">EcsC family protein</fullName>
    </submittedName>
</protein>
<evidence type="ECO:0000313" key="2">
    <source>
        <dbReference type="Proteomes" id="UP001153387"/>
    </source>
</evidence>
<name>A0A9X4KFS7_9BACL</name>
<comment type="caution">
    <text evidence="1">The sequence shown here is derived from an EMBL/GenBank/DDBJ whole genome shotgun (WGS) entry which is preliminary data.</text>
</comment>
<keyword evidence="2" id="KW-1185">Reference proteome</keyword>
<dbReference type="AlphaFoldDB" id="A0A9X4KFS7"/>
<sequence length="250" mass="28861">MDYEEKVRQELENWENSFYKTPGLLEKASKKVGDKINAIIPAKVQNTITETVKAIVRTTLFGAEYMPKRMVERSLTLEQADEQARQVISLYQKIAAAEGAGTGAGGILFNAVDFPALIAIKMKLLFELAHVYGYSTNVFSERIFILSLFQLTYSQNRKRSMMLNRFRDWNNEKLQWSSDAEYYKDLDWETFQKEYRDAIDFRKMLQLVPGIGAVAGAWANYSIVEELGGFAINGYRIRRLADNARYEQWE</sequence>
<dbReference type="RefSeq" id="WP_277564939.1">
    <property type="nucleotide sequence ID" value="NZ_JAPDHZ010000002.1"/>
</dbReference>
<dbReference type="PANTHER" id="PTHR41260:SF1">
    <property type="entry name" value="PROTEIN ECSC"/>
    <property type="match status" value="1"/>
</dbReference>
<dbReference type="Proteomes" id="UP001153387">
    <property type="component" value="Unassembled WGS sequence"/>
</dbReference>
<gene>
    <name evidence="1" type="ORF">OMP38_10025</name>
</gene>
<reference evidence="1 2" key="1">
    <citation type="submission" date="2022-10" db="EMBL/GenBank/DDBJ databases">
        <title>Comparative genomic analysis of Cohnella hashimotonis sp. nov., isolated from the International Space Station.</title>
        <authorList>
            <person name="Simpson A."/>
            <person name="Venkateswaran K."/>
        </authorList>
    </citation>
    <scope>NUCLEOTIDE SEQUENCE [LARGE SCALE GENOMIC DNA]</scope>
    <source>
        <strain evidence="1 2">DSM 18997</strain>
    </source>
</reference>
<accession>A0A9X4KFS7</accession>
<dbReference type="Pfam" id="PF12787">
    <property type="entry name" value="EcsC"/>
    <property type="match status" value="1"/>
</dbReference>
<dbReference type="InterPro" id="IPR024787">
    <property type="entry name" value="EcsC"/>
</dbReference>
<organism evidence="1 2">
    <name type="scientific">Cohnella ginsengisoli</name>
    <dbReference type="NCBI Taxonomy" id="425004"/>
    <lineage>
        <taxon>Bacteria</taxon>
        <taxon>Bacillati</taxon>
        <taxon>Bacillota</taxon>
        <taxon>Bacilli</taxon>
        <taxon>Bacillales</taxon>
        <taxon>Paenibacillaceae</taxon>
        <taxon>Cohnella</taxon>
    </lineage>
</organism>
<evidence type="ECO:0000313" key="1">
    <source>
        <dbReference type="EMBL" id="MDG0791171.1"/>
    </source>
</evidence>
<dbReference type="EMBL" id="JAPDHZ010000002">
    <property type="protein sequence ID" value="MDG0791171.1"/>
    <property type="molecule type" value="Genomic_DNA"/>
</dbReference>
<proteinExistence type="predicted"/>
<dbReference type="PANTHER" id="PTHR41260">
    <property type="entry name" value="PROTEIN ECSC"/>
    <property type="match status" value="1"/>
</dbReference>